<feature type="transmembrane region" description="Helical" evidence="6">
    <location>
        <begin position="43"/>
        <end position="62"/>
    </location>
</feature>
<comment type="subcellular location">
    <subcellularLocation>
        <location evidence="1">Membrane</location>
        <topology evidence="1">Multi-pass membrane protein</topology>
    </subcellularLocation>
</comment>
<dbReference type="GO" id="GO:0016020">
    <property type="term" value="C:membrane"/>
    <property type="evidence" value="ECO:0007669"/>
    <property type="project" value="UniProtKB-SubCell"/>
</dbReference>
<evidence type="ECO:0000313" key="9">
    <source>
        <dbReference type="Proteomes" id="UP000324222"/>
    </source>
</evidence>
<feature type="chain" id="PRO_5022840352" evidence="7">
    <location>
        <begin position="20"/>
        <end position="70"/>
    </location>
</feature>
<keyword evidence="7" id="KW-0732">Signal</keyword>
<keyword evidence="3 6" id="KW-0812">Transmembrane</keyword>
<evidence type="ECO:0000256" key="5">
    <source>
        <dbReference type="ARBA" id="ARBA00023136"/>
    </source>
</evidence>
<evidence type="ECO:0000256" key="2">
    <source>
        <dbReference type="ARBA" id="ARBA00006945"/>
    </source>
</evidence>
<sequence length="70" mass="7865">MQFLFRNLALVGGLALVLAESKKEARSIFAGVPSLGENKPKTYLMLGGRILLVFMFLTLVRFEFSIMQIQ</sequence>
<evidence type="ECO:0000256" key="3">
    <source>
        <dbReference type="ARBA" id="ARBA00022692"/>
    </source>
</evidence>
<protein>
    <submittedName>
        <fullName evidence="8">Surfeit locus protein 4</fullName>
    </submittedName>
</protein>
<accession>A0A5B7HYQ1</accession>
<evidence type="ECO:0000256" key="7">
    <source>
        <dbReference type="SAM" id="SignalP"/>
    </source>
</evidence>
<dbReference type="AlphaFoldDB" id="A0A5B7HYQ1"/>
<keyword evidence="5 6" id="KW-0472">Membrane</keyword>
<organism evidence="8 9">
    <name type="scientific">Portunus trituberculatus</name>
    <name type="common">Swimming crab</name>
    <name type="synonym">Neptunus trituberculatus</name>
    <dbReference type="NCBI Taxonomy" id="210409"/>
    <lineage>
        <taxon>Eukaryota</taxon>
        <taxon>Metazoa</taxon>
        <taxon>Ecdysozoa</taxon>
        <taxon>Arthropoda</taxon>
        <taxon>Crustacea</taxon>
        <taxon>Multicrustacea</taxon>
        <taxon>Malacostraca</taxon>
        <taxon>Eumalacostraca</taxon>
        <taxon>Eucarida</taxon>
        <taxon>Decapoda</taxon>
        <taxon>Pleocyemata</taxon>
        <taxon>Brachyura</taxon>
        <taxon>Eubrachyura</taxon>
        <taxon>Portunoidea</taxon>
        <taxon>Portunidae</taxon>
        <taxon>Portuninae</taxon>
        <taxon>Portunus</taxon>
    </lineage>
</organism>
<evidence type="ECO:0000256" key="6">
    <source>
        <dbReference type="SAM" id="Phobius"/>
    </source>
</evidence>
<dbReference type="EMBL" id="VSRR010043582">
    <property type="protein sequence ID" value="MPC76532.1"/>
    <property type="molecule type" value="Genomic_DNA"/>
</dbReference>
<dbReference type="OrthoDB" id="7859621at2759"/>
<evidence type="ECO:0000313" key="8">
    <source>
        <dbReference type="EMBL" id="MPC76532.1"/>
    </source>
</evidence>
<dbReference type="Proteomes" id="UP000324222">
    <property type="component" value="Unassembled WGS sequence"/>
</dbReference>
<comment type="caution">
    <text evidence="8">The sequence shown here is derived from an EMBL/GenBank/DDBJ whole genome shotgun (WGS) entry which is preliminary data.</text>
</comment>
<keyword evidence="9" id="KW-1185">Reference proteome</keyword>
<comment type="similarity">
    <text evidence="2">Belongs to the SURF4 family.</text>
</comment>
<gene>
    <name evidence="8" type="primary">Surf4_0</name>
    <name evidence="8" type="ORF">E2C01_070949</name>
</gene>
<keyword evidence="4 6" id="KW-1133">Transmembrane helix</keyword>
<dbReference type="Pfam" id="PF02077">
    <property type="entry name" value="SURF4"/>
    <property type="match status" value="1"/>
</dbReference>
<dbReference type="InterPro" id="IPR002995">
    <property type="entry name" value="Surf4"/>
</dbReference>
<feature type="signal peptide" evidence="7">
    <location>
        <begin position="1"/>
        <end position="19"/>
    </location>
</feature>
<evidence type="ECO:0000256" key="4">
    <source>
        <dbReference type="ARBA" id="ARBA00022989"/>
    </source>
</evidence>
<proteinExistence type="inferred from homology"/>
<reference evidence="8 9" key="1">
    <citation type="submission" date="2019-05" db="EMBL/GenBank/DDBJ databases">
        <title>Another draft genome of Portunus trituberculatus and its Hox gene families provides insights of decapod evolution.</title>
        <authorList>
            <person name="Jeong J.-H."/>
            <person name="Song I."/>
            <person name="Kim S."/>
            <person name="Choi T."/>
            <person name="Kim D."/>
            <person name="Ryu S."/>
            <person name="Kim W."/>
        </authorList>
    </citation>
    <scope>NUCLEOTIDE SEQUENCE [LARGE SCALE GENOMIC DNA]</scope>
    <source>
        <tissue evidence="8">Muscle</tissue>
    </source>
</reference>
<name>A0A5B7HYQ1_PORTR</name>
<evidence type="ECO:0000256" key="1">
    <source>
        <dbReference type="ARBA" id="ARBA00004141"/>
    </source>
</evidence>